<comment type="caution">
    <text evidence="1">The sequence shown here is derived from an EMBL/GenBank/DDBJ whole genome shotgun (WGS) entry which is preliminary data.</text>
</comment>
<dbReference type="EMBL" id="WMKA01000005">
    <property type="protein sequence ID" value="MTG88038.1"/>
    <property type="molecule type" value="Genomic_DNA"/>
</dbReference>
<proteinExistence type="predicted"/>
<evidence type="ECO:0000313" key="2">
    <source>
        <dbReference type="Proteomes" id="UP000440668"/>
    </source>
</evidence>
<sequence length="101" mass="10928">MDYDLMASQARAALIVAAMRRSLLTYGELGRAVGIDRKIPLPGHVSRILDRVSTVCIDAGEPSLAVLVVGKSGGAPGRGFTKGKDEWFTEAQRCFEFWSGK</sequence>
<dbReference type="RefSeq" id="WP_155098266.1">
    <property type="nucleotide sequence ID" value="NZ_WMKA01000005.1"/>
</dbReference>
<evidence type="ECO:0000313" key="1">
    <source>
        <dbReference type="EMBL" id="MTG88038.1"/>
    </source>
</evidence>
<dbReference type="AlphaFoldDB" id="A0A6N7ZFC1"/>
<protein>
    <submittedName>
        <fullName evidence="1">Uncharacterized protein</fullName>
    </submittedName>
</protein>
<name>A0A6N7ZFC1_9MICO</name>
<reference evidence="1 2" key="1">
    <citation type="submission" date="2019-11" db="EMBL/GenBank/DDBJ databases">
        <title>Cellulosimicrobium composti sp. nov. isolated from a compost.</title>
        <authorList>
            <person name="Yang Y."/>
        </authorList>
    </citation>
    <scope>NUCLEOTIDE SEQUENCE [LARGE SCALE GENOMIC DNA]</scope>
    <source>
        <strain evidence="1 2">BIT-GX5</strain>
    </source>
</reference>
<gene>
    <name evidence="1" type="ORF">GJV82_03565</name>
</gene>
<organism evidence="1 2">
    <name type="scientific">Cellulosimicrobium composti</name>
    <dbReference type="NCBI Taxonomy" id="2672572"/>
    <lineage>
        <taxon>Bacteria</taxon>
        <taxon>Bacillati</taxon>
        <taxon>Actinomycetota</taxon>
        <taxon>Actinomycetes</taxon>
        <taxon>Micrococcales</taxon>
        <taxon>Promicromonosporaceae</taxon>
        <taxon>Cellulosimicrobium</taxon>
    </lineage>
</organism>
<accession>A0A6N7ZFC1</accession>
<dbReference type="Proteomes" id="UP000440668">
    <property type="component" value="Unassembled WGS sequence"/>
</dbReference>